<name>A0ACB8G882_9SAUR</name>
<organism evidence="1 2">
    <name type="scientific">Sphaerodactylus townsendi</name>
    <dbReference type="NCBI Taxonomy" id="933632"/>
    <lineage>
        <taxon>Eukaryota</taxon>
        <taxon>Metazoa</taxon>
        <taxon>Chordata</taxon>
        <taxon>Craniata</taxon>
        <taxon>Vertebrata</taxon>
        <taxon>Euteleostomi</taxon>
        <taxon>Lepidosauria</taxon>
        <taxon>Squamata</taxon>
        <taxon>Bifurcata</taxon>
        <taxon>Gekkota</taxon>
        <taxon>Sphaerodactylidae</taxon>
        <taxon>Sphaerodactylus</taxon>
    </lineage>
</organism>
<evidence type="ECO:0000313" key="1">
    <source>
        <dbReference type="EMBL" id="KAH8015707.1"/>
    </source>
</evidence>
<sequence>MAGIKTASGEYIDDSWELRVFVEDLGPEADPVPLRVSGSMHIGGVMLQIVDKLKLQRDWSDHALWWEQKKTWLLNTHWSLDKYGVLADARLLYTPQHKPVRLSLPNQCIVHIRANFARPVFSAVIDICKVLGIRHAEELSLLRAPAEKEKRKQKEKEGSAAETYDLTGVRLPTNAEQQLFRGMPAHFSDSAHTEACYRMLSVSQTGLTPEQIIACTARDPLPLRRLRSTADVFNYKNRPVSASGGALKFDSGDSKETEEGEEKEAGQHDLPVPK</sequence>
<gene>
    <name evidence="1" type="primary">FERMT3</name>
    <name evidence="1" type="ORF">K3G42_007709</name>
</gene>
<comment type="caution">
    <text evidence="1">The sequence shown here is derived from an EMBL/GenBank/DDBJ whole genome shotgun (WGS) entry which is preliminary data.</text>
</comment>
<evidence type="ECO:0000313" key="2">
    <source>
        <dbReference type="Proteomes" id="UP000827872"/>
    </source>
</evidence>
<proteinExistence type="predicted"/>
<accession>A0ACB8G882</accession>
<keyword evidence="2" id="KW-1185">Reference proteome</keyword>
<dbReference type="Proteomes" id="UP000827872">
    <property type="component" value="Linkage Group LG01"/>
</dbReference>
<reference evidence="1" key="1">
    <citation type="submission" date="2021-08" db="EMBL/GenBank/DDBJ databases">
        <title>The first chromosome-level gecko genome reveals the dynamic sex chromosomes of Neotropical dwarf geckos (Sphaerodactylidae: Sphaerodactylus).</title>
        <authorList>
            <person name="Pinto B.J."/>
            <person name="Keating S.E."/>
            <person name="Gamble T."/>
        </authorList>
    </citation>
    <scope>NUCLEOTIDE SEQUENCE</scope>
    <source>
        <strain evidence="1">TG3544</strain>
    </source>
</reference>
<dbReference type="EMBL" id="CM037614">
    <property type="protein sequence ID" value="KAH8015707.1"/>
    <property type="molecule type" value="Genomic_DNA"/>
</dbReference>
<protein>
    <submittedName>
        <fullName evidence="1">Fermitin 3</fullName>
    </submittedName>
</protein>